<name>A0ABU2LPM6_9ACTN</name>
<evidence type="ECO:0000313" key="2">
    <source>
        <dbReference type="EMBL" id="MDT0319554.1"/>
    </source>
</evidence>
<sequence>MAVRHLCEPGDLDTRRPLPGRPAHAQRVAAVAASDGLRRVAVATTAPWFHGLGELLVLDTESGGPPLRLPPAVRRPHPGLVRDLLLTPDGGALTVALSGTEEQHVGQLAHWTLDGPAERWRRSLGRARDAGHGDCLRPQLAASADGSTLACADRCRHAVLALAAADGRRLTDPPANAGSPAVALDPAGGRLAYPAQGGIAVLDLATGHTEARTTGLDWCGGLAFSPDSSTLAVVGEADGAAMAVLIVPGRGIVDRRALGPLPGDARRQILRPVWGAAGARAAVRTGRTVTVWDLLTARPLHAVPDLGRSTAWSLATDGRALVVATTTEIRAHVLEPSA</sequence>
<dbReference type="InterPro" id="IPR011044">
    <property type="entry name" value="Quino_amine_DH_bsu"/>
</dbReference>
<gene>
    <name evidence="2" type="ORF">RNC47_14525</name>
</gene>
<reference evidence="3" key="1">
    <citation type="submission" date="2023-07" db="EMBL/GenBank/DDBJ databases">
        <title>30 novel species of actinomycetes from the DSMZ collection.</title>
        <authorList>
            <person name="Nouioui I."/>
        </authorList>
    </citation>
    <scope>NUCLEOTIDE SEQUENCE [LARGE SCALE GENOMIC DNA]</scope>
    <source>
        <strain evidence="3">DSM 44918</strain>
    </source>
</reference>
<dbReference type="SUPFAM" id="SSF50969">
    <property type="entry name" value="YVTN repeat-like/Quinoprotein amine dehydrogenase"/>
    <property type="match status" value="1"/>
</dbReference>
<evidence type="ECO:0008006" key="4">
    <source>
        <dbReference type="Google" id="ProtNLM"/>
    </source>
</evidence>
<dbReference type="Gene3D" id="2.130.10.10">
    <property type="entry name" value="YVTN repeat-like/Quinoprotein amine dehydrogenase"/>
    <property type="match status" value="1"/>
</dbReference>
<protein>
    <recommendedName>
        <fullName evidence="4">WD40 repeat domain-containing protein</fullName>
    </recommendedName>
</protein>
<keyword evidence="3" id="KW-1185">Reference proteome</keyword>
<dbReference type="RefSeq" id="WP_311598913.1">
    <property type="nucleotide sequence ID" value="NZ_JAVREM010000014.1"/>
</dbReference>
<feature type="compositionally biased region" description="Basic and acidic residues" evidence="1">
    <location>
        <begin position="1"/>
        <end position="16"/>
    </location>
</feature>
<dbReference type="Proteomes" id="UP001183420">
    <property type="component" value="Unassembled WGS sequence"/>
</dbReference>
<dbReference type="InterPro" id="IPR015943">
    <property type="entry name" value="WD40/YVTN_repeat-like_dom_sf"/>
</dbReference>
<organism evidence="2 3">
    <name type="scientific">Streptomyces millisiae</name>
    <dbReference type="NCBI Taxonomy" id="3075542"/>
    <lineage>
        <taxon>Bacteria</taxon>
        <taxon>Bacillati</taxon>
        <taxon>Actinomycetota</taxon>
        <taxon>Actinomycetes</taxon>
        <taxon>Kitasatosporales</taxon>
        <taxon>Streptomycetaceae</taxon>
        <taxon>Streptomyces</taxon>
    </lineage>
</organism>
<accession>A0ABU2LPM6</accession>
<evidence type="ECO:0000313" key="3">
    <source>
        <dbReference type="Proteomes" id="UP001183420"/>
    </source>
</evidence>
<proteinExistence type="predicted"/>
<evidence type="ECO:0000256" key="1">
    <source>
        <dbReference type="SAM" id="MobiDB-lite"/>
    </source>
</evidence>
<comment type="caution">
    <text evidence="2">The sequence shown here is derived from an EMBL/GenBank/DDBJ whole genome shotgun (WGS) entry which is preliminary data.</text>
</comment>
<feature type="region of interest" description="Disordered" evidence="1">
    <location>
        <begin position="1"/>
        <end position="21"/>
    </location>
</feature>
<dbReference type="EMBL" id="JAVREM010000014">
    <property type="protein sequence ID" value="MDT0319554.1"/>
    <property type="molecule type" value="Genomic_DNA"/>
</dbReference>